<evidence type="ECO:0000259" key="1">
    <source>
        <dbReference type="PROSITE" id="PS51186"/>
    </source>
</evidence>
<dbReference type="PANTHER" id="PTHR43441:SF11">
    <property type="entry name" value="RIBOSOMAL-PROTEIN-SERINE ACETYLTRANSFERASE"/>
    <property type="match status" value="1"/>
</dbReference>
<gene>
    <name evidence="2" type="ORF">FFV09_08690</name>
</gene>
<keyword evidence="2" id="KW-0808">Transferase</keyword>
<evidence type="ECO:0000313" key="2">
    <source>
        <dbReference type="EMBL" id="QDH20920.1"/>
    </source>
</evidence>
<proteinExistence type="predicted"/>
<dbReference type="Gene3D" id="3.40.630.30">
    <property type="match status" value="1"/>
</dbReference>
<dbReference type="InterPro" id="IPR000182">
    <property type="entry name" value="GNAT_dom"/>
</dbReference>
<dbReference type="PANTHER" id="PTHR43441">
    <property type="entry name" value="RIBOSOMAL-PROTEIN-SERINE ACETYLTRANSFERASE"/>
    <property type="match status" value="1"/>
</dbReference>
<dbReference type="KEGG" id="saca:FFV09_08690"/>
<dbReference type="Pfam" id="PF13302">
    <property type="entry name" value="Acetyltransf_3"/>
    <property type="match status" value="1"/>
</dbReference>
<keyword evidence="3" id="KW-1185">Reference proteome</keyword>
<sequence length="185" mass="21012">MFVFPLKDSLILKPLRSGHAPELFELIEHSRPTLRPWMPWTAQMQSTADAEEFIATAARLYADNDAVTAGLWEGERLAGVIGFHEINWRSRSAQIGYWLGASFEGRGIMSLAVRAFVDYAFIELDLNRIEIRCATPNRRSRAVPERMGFVLEGVLRQAEKLDDGYVDHAVYGMLSEEWSAKRPLL</sequence>
<reference evidence="2 3" key="1">
    <citation type="submission" date="2019-06" db="EMBL/GenBank/DDBJ databases">
        <title>Saccharibacillus brassicae sp. nov., an endophytic bacterium isolated from Chinese cabbage seeds (Brassica pekinensis).</title>
        <authorList>
            <person name="Jiang L."/>
            <person name="Lee J."/>
            <person name="Kim S.W."/>
        </authorList>
    </citation>
    <scope>NUCLEOTIDE SEQUENCE [LARGE SCALE GENOMIC DNA]</scope>
    <source>
        <strain evidence="3">KCTC 43072 / ATSA2</strain>
    </source>
</reference>
<dbReference type="GO" id="GO:0008999">
    <property type="term" value="F:protein-N-terminal-alanine acetyltransferase activity"/>
    <property type="evidence" value="ECO:0007669"/>
    <property type="project" value="TreeGrafter"/>
</dbReference>
<dbReference type="GO" id="GO:0005737">
    <property type="term" value="C:cytoplasm"/>
    <property type="evidence" value="ECO:0007669"/>
    <property type="project" value="TreeGrafter"/>
</dbReference>
<dbReference type="PROSITE" id="PS51186">
    <property type="entry name" value="GNAT"/>
    <property type="match status" value="1"/>
</dbReference>
<name>A0A4Y6UWC6_SACBS</name>
<accession>A0A4Y6UWC6</accession>
<dbReference type="RefSeq" id="WP_141447468.1">
    <property type="nucleotide sequence ID" value="NZ_CBCSAZ010000002.1"/>
</dbReference>
<feature type="domain" description="N-acetyltransferase" evidence="1">
    <location>
        <begin position="21"/>
        <end position="177"/>
    </location>
</feature>
<dbReference type="InterPro" id="IPR051908">
    <property type="entry name" value="Ribosomal_N-acetyltransferase"/>
</dbReference>
<protein>
    <submittedName>
        <fullName evidence="2">GNAT family N-acetyltransferase</fullName>
    </submittedName>
</protein>
<dbReference type="SUPFAM" id="SSF55729">
    <property type="entry name" value="Acyl-CoA N-acyltransferases (Nat)"/>
    <property type="match status" value="1"/>
</dbReference>
<dbReference type="Proteomes" id="UP000316968">
    <property type="component" value="Chromosome"/>
</dbReference>
<dbReference type="AlphaFoldDB" id="A0A4Y6UWC6"/>
<organism evidence="2 3">
    <name type="scientific">Saccharibacillus brassicae</name>
    <dbReference type="NCBI Taxonomy" id="2583377"/>
    <lineage>
        <taxon>Bacteria</taxon>
        <taxon>Bacillati</taxon>
        <taxon>Bacillota</taxon>
        <taxon>Bacilli</taxon>
        <taxon>Bacillales</taxon>
        <taxon>Paenibacillaceae</taxon>
        <taxon>Saccharibacillus</taxon>
    </lineage>
</organism>
<dbReference type="GO" id="GO:1990189">
    <property type="term" value="F:protein N-terminal-serine acetyltransferase activity"/>
    <property type="evidence" value="ECO:0007669"/>
    <property type="project" value="TreeGrafter"/>
</dbReference>
<evidence type="ECO:0000313" key="3">
    <source>
        <dbReference type="Proteomes" id="UP000316968"/>
    </source>
</evidence>
<dbReference type="OrthoDB" id="9784707at2"/>
<dbReference type="EMBL" id="CP041217">
    <property type="protein sequence ID" value="QDH20920.1"/>
    <property type="molecule type" value="Genomic_DNA"/>
</dbReference>
<dbReference type="InterPro" id="IPR016181">
    <property type="entry name" value="Acyl_CoA_acyltransferase"/>
</dbReference>